<evidence type="ECO:0000256" key="6">
    <source>
        <dbReference type="ARBA" id="ARBA00044065"/>
    </source>
</evidence>
<dbReference type="EC" id="1.1.1.298" evidence="4"/>
<dbReference type="PANTHER" id="PTHR43086">
    <property type="entry name" value="VERY-LONG-CHAIN 3-OXOOACYL-COA REDUCTASE"/>
    <property type="match status" value="1"/>
</dbReference>
<comment type="similarity">
    <text evidence="1">Belongs to the short-chain dehydrogenases/reductases (SDR) family.</text>
</comment>
<evidence type="ECO:0000256" key="3">
    <source>
        <dbReference type="ARBA" id="ARBA00043812"/>
    </source>
</evidence>
<evidence type="ECO:0000313" key="11">
    <source>
        <dbReference type="EMBL" id="TWJ31417.1"/>
    </source>
</evidence>
<evidence type="ECO:0000256" key="9">
    <source>
        <dbReference type="ARBA" id="ARBA00045650"/>
    </source>
</evidence>
<name>A0A562WNK4_9ACTN</name>
<dbReference type="SUPFAM" id="SSF51735">
    <property type="entry name" value="NAD(P)-binding Rossmann-fold domains"/>
    <property type="match status" value="1"/>
</dbReference>
<keyword evidence="2" id="KW-0560">Oxidoreductase</keyword>
<dbReference type="InterPro" id="IPR002347">
    <property type="entry name" value="SDR_fam"/>
</dbReference>
<comment type="caution">
    <text evidence="11">The sequence shown here is derived from an EMBL/GenBank/DDBJ whole genome shotgun (WGS) entry which is preliminary data.</text>
</comment>
<dbReference type="PROSITE" id="PS00061">
    <property type="entry name" value="ADH_SHORT"/>
    <property type="match status" value="1"/>
</dbReference>
<evidence type="ECO:0000256" key="10">
    <source>
        <dbReference type="ARBA" id="ARBA00047274"/>
    </source>
</evidence>
<evidence type="ECO:0000256" key="4">
    <source>
        <dbReference type="ARBA" id="ARBA00044050"/>
    </source>
</evidence>
<comment type="function">
    <text evidence="9">NADP-dependent dehydrogenase with broad substrate specificity acting on 3-hydroxy acids. Catalyzes the NADP-dependent oxidation of L-allo-threonine to L-2-amino-3-keto-butyrate, which is spontaneously decarboxylated into aminoacetone. Also acts on D-threonine, L-serine, D-serine, D-3-hydroxyisobutyrate, L-3-hydroxyisobutyrate, D-glycerate and L-glycerate. Able to catalyze the reduction of the malonic semialdehyde to 3-hydroxypropionic acid. YdfG is apparently supplementing RutE, the presumed malonic semialdehyde reductase involved in pyrimidine degradation since both are able to detoxify malonic semialdehyde.</text>
</comment>
<dbReference type="GO" id="GO:0035527">
    <property type="term" value="F:3-hydroxypropionate dehydrogenase (NADP+) activity"/>
    <property type="evidence" value="ECO:0007669"/>
    <property type="project" value="UniProtKB-EC"/>
</dbReference>
<dbReference type="InterPro" id="IPR020904">
    <property type="entry name" value="Sc_DH/Rdtase_CS"/>
</dbReference>
<evidence type="ECO:0000256" key="7">
    <source>
        <dbReference type="ARBA" id="ARBA00044271"/>
    </source>
</evidence>
<gene>
    <name evidence="11" type="ORF">JD81_04973</name>
</gene>
<evidence type="ECO:0000313" key="12">
    <source>
        <dbReference type="Proteomes" id="UP000319728"/>
    </source>
</evidence>
<reference evidence="11 12" key="1">
    <citation type="submission" date="2019-07" db="EMBL/GenBank/DDBJ databases">
        <title>R&amp;d 2014.</title>
        <authorList>
            <person name="Klenk H.-P."/>
        </authorList>
    </citation>
    <scope>NUCLEOTIDE SEQUENCE [LARGE SCALE GENOMIC DNA]</scope>
    <source>
        <strain evidence="11 12">DSM 43912</strain>
    </source>
</reference>
<organism evidence="11 12">
    <name type="scientific">Micromonospora sagamiensis</name>
    <dbReference type="NCBI Taxonomy" id="47875"/>
    <lineage>
        <taxon>Bacteria</taxon>
        <taxon>Bacillati</taxon>
        <taxon>Actinomycetota</taxon>
        <taxon>Actinomycetes</taxon>
        <taxon>Micromonosporales</taxon>
        <taxon>Micromonosporaceae</taxon>
        <taxon>Micromonospora</taxon>
    </lineage>
</organism>
<dbReference type="AlphaFoldDB" id="A0A562WNK4"/>
<evidence type="ECO:0000256" key="2">
    <source>
        <dbReference type="ARBA" id="ARBA00023002"/>
    </source>
</evidence>
<keyword evidence="12" id="KW-1185">Reference proteome</keyword>
<dbReference type="Pfam" id="PF00106">
    <property type="entry name" value="adh_short"/>
    <property type="match status" value="1"/>
</dbReference>
<dbReference type="EMBL" id="VLLP01000001">
    <property type="protein sequence ID" value="TWJ31417.1"/>
    <property type="molecule type" value="Genomic_DNA"/>
</dbReference>
<sequence>MVTGASSGIGTALARRLAGQGYDLLLVARRADRLAALATELRETYRVGVDVRPVDLADRTARDALATELAGRDIAVLCANAGFSSCGHLRDHDPAQLAREVEVNVVAVHQLATAVLPGMLARDRGGILVTGSTAGEQPVPMAATYGATKAFLNSFSQALHEELRGTGVRCTLLAPGPVRTELYDVAGVPGIRKHRWLRWLTPDQVAAAGLAGLAANRREVVPGVVAKAQAWSGRHLPRWLLFPAMRRSVLPLLVPGGRRPEPRDGVLS</sequence>
<proteinExistence type="inferred from homology"/>
<dbReference type="Gene3D" id="3.40.50.720">
    <property type="entry name" value="NAD(P)-binding Rossmann-like Domain"/>
    <property type="match status" value="1"/>
</dbReference>
<evidence type="ECO:0000256" key="1">
    <source>
        <dbReference type="ARBA" id="ARBA00006484"/>
    </source>
</evidence>
<dbReference type="PIRSF" id="PIRSF000126">
    <property type="entry name" value="11-beta-HSD1"/>
    <property type="match status" value="1"/>
</dbReference>
<dbReference type="EC" id="1.1.1.381" evidence="5"/>
<dbReference type="InterPro" id="IPR036291">
    <property type="entry name" value="NAD(P)-bd_dom_sf"/>
</dbReference>
<dbReference type="PANTHER" id="PTHR43086:SF3">
    <property type="entry name" value="NADP-DEPENDENT 3-HYDROXY ACID DEHYDROGENASE YDFG"/>
    <property type="match status" value="1"/>
</dbReference>
<comment type="catalytic activity">
    <reaction evidence="3">
        <text>L-allo-threonine + NADP(+) = aminoacetone + CO2 + NADPH</text>
        <dbReference type="Rhea" id="RHEA:43524"/>
        <dbReference type="ChEBI" id="CHEBI:16526"/>
        <dbReference type="ChEBI" id="CHEBI:57783"/>
        <dbReference type="ChEBI" id="CHEBI:58320"/>
        <dbReference type="ChEBI" id="CHEBI:58349"/>
        <dbReference type="ChEBI" id="CHEBI:58585"/>
        <dbReference type="EC" id="1.1.1.381"/>
    </reaction>
</comment>
<dbReference type="PRINTS" id="PR00081">
    <property type="entry name" value="GDHRDH"/>
</dbReference>
<comment type="catalytic activity">
    <reaction evidence="10">
        <text>3-hydroxypropanoate + NADP(+) = 3-oxopropanoate + NADPH + H(+)</text>
        <dbReference type="Rhea" id="RHEA:26438"/>
        <dbReference type="ChEBI" id="CHEBI:15378"/>
        <dbReference type="ChEBI" id="CHEBI:16510"/>
        <dbReference type="ChEBI" id="CHEBI:33190"/>
        <dbReference type="ChEBI" id="CHEBI:57783"/>
        <dbReference type="ChEBI" id="CHEBI:58349"/>
        <dbReference type="EC" id="1.1.1.298"/>
    </reaction>
</comment>
<dbReference type="Proteomes" id="UP000319728">
    <property type="component" value="Unassembled WGS sequence"/>
</dbReference>
<evidence type="ECO:0000256" key="5">
    <source>
        <dbReference type="ARBA" id="ARBA00044059"/>
    </source>
</evidence>
<evidence type="ECO:0000256" key="8">
    <source>
        <dbReference type="ARBA" id="ARBA00044349"/>
    </source>
</evidence>
<accession>A0A562WNK4</accession>
<protein>
    <recommendedName>
        <fullName evidence="6">NADP-dependent 3-hydroxy acid dehydrogenase YdfG</fullName>
        <ecNumber evidence="4">1.1.1.298</ecNumber>
        <ecNumber evidence="5">1.1.1.381</ecNumber>
    </recommendedName>
    <alternativeName>
        <fullName evidence="8">L-allo-threonine dehydrogenase</fullName>
    </alternativeName>
    <alternativeName>
        <fullName evidence="7">Malonic semialdehyde reductase</fullName>
    </alternativeName>
</protein>